<gene>
    <name evidence="1" type="ORF">SAMN05421842_1412</name>
</gene>
<dbReference type="AlphaFoldDB" id="A0A1I1S9J8"/>
<sequence>MKLKVLVDNNTYIDQYYCGEPAVSYYIEDEDTRLLLDVGYSDLLKTQMS</sequence>
<dbReference type="Gene3D" id="3.60.15.10">
    <property type="entry name" value="Ribonuclease Z/Hydroxyacylglutathione hydrolase-like"/>
    <property type="match status" value="1"/>
</dbReference>
<dbReference type="STRING" id="119641.SAMN05421842_1412"/>
<organism evidence="1 2">
    <name type="scientific">Clostridium uliginosum</name>
    <dbReference type="NCBI Taxonomy" id="119641"/>
    <lineage>
        <taxon>Bacteria</taxon>
        <taxon>Bacillati</taxon>
        <taxon>Bacillota</taxon>
        <taxon>Clostridia</taxon>
        <taxon>Eubacteriales</taxon>
        <taxon>Clostridiaceae</taxon>
        <taxon>Clostridium</taxon>
    </lineage>
</organism>
<evidence type="ECO:0000313" key="2">
    <source>
        <dbReference type="Proteomes" id="UP000199263"/>
    </source>
</evidence>
<dbReference type="Proteomes" id="UP000199263">
    <property type="component" value="Unassembled WGS sequence"/>
</dbReference>
<dbReference type="InterPro" id="IPR036866">
    <property type="entry name" value="RibonucZ/Hydroxyglut_hydro"/>
</dbReference>
<proteinExistence type="predicted"/>
<evidence type="ECO:0000313" key="1">
    <source>
        <dbReference type="EMBL" id="SFD39680.1"/>
    </source>
</evidence>
<accession>A0A1I1S9J8</accession>
<protein>
    <submittedName>
        <fullName evidence="1">7,8-dihydropterin-6-yl-methyl-4-(Beta-D-ribofuranosyl)aminobenzene 5'-phosphate synthase</fullName>
    </submittedName>
</protein>
<name>A0A1I1S9J8_9CLOT</name>
<reference evidence="1 2" key="1">
    <citation type="submission" date="2016-10" db="EMBL/GenBank/DDBJ databases">
        <authorList>
            <person name="de Groot N.N."/>
        </authorList>
    </citation>
    <scope>NUCLEOTIDE SEQUENCE [LARGE SCALE GENOMIC DNA]</scope>
    <source>
        <strain evidence="1 2">DSM 12992</strain>
    </source>
</reference>
<dbReference type="SUPFAM" id="SSF56281">
    <property type="entry name" value="Metallo-hydrolase/oxidoreductase"/>
    <property type="match status" value="1"/>
</dbReference>
<keyword evidence="2" id="KW-1185">Reference proteome</keyword>
<dbReference type="EMBL" id="FOMG01000041">
    <property type="protein sequence ID" value="SFD39680.1"/>
    <property type="molecule type" value="Genomic_DNA"/>
</dbReference>